<dbReference type="InterPro" id="IPR015500">
    <property type="entry name" value="Peptidase_S8_subtilisin-rel"/>
</dbReference>
<reference evidence="10 11" key="1">
    <citation type="submission" date="2013-12" db="EMBL/GenBank/DDBJ databases">
        <authorList>
            <consortium name="DOE Joint Genome Institute"/>
            <person name="Eisen J."/>
            <person name="Huntemann M."/>
            <person name="Han J."/>
            <person name="Chen A."/>
            <person name="Kyrpides N."/>
            <person name="Mavromatis K."/>
            <person name="Markowitz V."/>
            <person name="Palaniappan K."/>
            <person name="Ivanova N."/>
            <person name="Schaumberg A."/>
            <person name="Pati A."/>
            <person name="Liolios K."/>
            <person name="Nordberg H.P."/>
            <person name="Cantor M.N."/>
            <person name="Hua S.X."/>
            <person name="Woyke T."/>
        </authorList>
    </citation>
    <scope>NUCLEOTIDE SEQUENCE [LARGE SCALE GENOMIC DNA]</scope>
    <source>
        <strain evidence="11">DSM 19437</strain>
    </source>
</reference>
<keyword evidence="4 5" id="KW-0720">Serine protease</keyword>
<dbReference type="InterPro" id="IPR000209">
    <property type="entry name" value="Peptidase_S8/S53_dom"/>
</dbReference>
<comment type="similarity">
    <text evidence="1 5 6">Belongs to the peptidase S8 family.</text>
</comment>
<dbReference type="HOGENOM" id="CLU_022359_0_0_10"/>
<evidence type="ECO:0000256" key="3">
    <source>
        <dbReference type="ARBA" id="ARBA00022801"/>
    </source>
</evidence>
<dbReference type="PRINTS" id="PR00723">
    <property type="entry name" value="SUBTILISIN"/>
</dbReference>
<sequence>MNKLMKKTGLSATAALIALAGWAQSSSTVPEGWHLKDLKTDGYYGISLDKAYDFLKSKNRKSTPVTVGIVDSGIDTTHEDLKSVLWVNAGETPGNGIDDDHDGYIDDVHGWNFLGSRDGKENVTKDSYEAARVYWGLKSKYENKTASQVPAAEKDQYDMWVRAKGEVFKDDGSQDEFILRSMDLLRKGDGTIRFDMKKEVYSGKDLSGYNPTTPNAAQMKSFLLNVCQANDNNDITNKELFDQMDNDVQKINNRKQPPKDYRDPVVKDNYNDINDKNYGNNNLTVDENAPLHGTHVAGIIGAARNNGVGMDGVADNVRIMSVRAVPDGDEHDKDIAEGIRFAVDHGARVINMSFGKAYSPEKKWVDDAVKYAVKKGVLLVHAAGNDNQNNDSTYNFPSAYYLDKTRPATWITVGASGPNEQSGIAASFSNYGKKEVDVFAPGVRIYSTLPLGNRYGNEQGTSMASPVVAGIAALVMSYYPDLSAAQVKEIIEKSVVKPTVLVTNPGTGAKVHLSDLCVTGGIVNAYEAVKLADTYKAKGGSARPAPSPSPVKKQAPKKH</sequence>
<dbReference type="Pfam" id="PF00082">
    <property type="entry name" value="Peptidase_S8"/>
    <property type="match status" value="1"/>
</dbReference>
<keyword evidence="8" id="KW-0732">Signal</keyword>
<dbReference type="Gene3D" id="3.40.50.200">
    <property type="entry name" value="Peptidase S8/S53 domain"/>
    <property type="match status" value="2"/>
</dbReference>
<dbReference type="EMBL" id="CP007035">
    <property type="protein sequence ID" value="AHF14253.1"/>
    <property type="molecule type" value="Genomic_DNA"/>
</dbReference>
<gene>
    <name evidence="10" type="ORF">NIASO_01750</name>
</gene>
<feature type="signal peptide" evidence="8">
    <location>
        <begin position="1"/>
        <end position="25"/>
    </location>
</feature>
<dbReference type="eggNOG" id="COG1404">
    <property type="taxonomic scope" value="Bacteria"/>
</dbReference>
<evidence type="ECO:0000313" key="11">
    <source>
        <dbReference type="Proteomes" id="UP000003586"/>
    </source>
</evidence>
<dbReference type="SUPFAM" id="SSF52743">
    <property type="entry name" value="Subtilisin-like"/>
    <property type="match status" value="1"/>
</dbReference>
<evidence type="ECO:0000256" key="4">
    <source>
        <dbReference type="ARBA" id="ARBA00022825"/>
    </source>
</evidence>
<dbReference type="RefSeq" id="WP_008581974.1">
    <property type="nucleotide sequence ID" value="NZ_CP007035.1"/>
</dbReference>
<accession>W0EXH9</accession>
<evidence type="ECO:0000256" key="7">
    <source>
        <dbReference type="SAM" id="MobiDB-lite"/>
    </source>
</evidence>
<evidence type="ECO:0000259" key="9">
    <source>
        <dbReference type="Pfam" id="PF00082"/>
    </source>
</evidence>
<organism evidence="10 11">
    <name type="scientific">Niabella soli DSM 19437</name>
    <dbReference type="NCBI Taxonomy" id="929713"/>
    <lineage>
        <taxon>Bacteria</taxon>
        <taxon>Pseudomonadati</taxon>
        <taxon>Bacteroidota</taxon>
        <taxon>Chitinophagia</taxon>
        <taxon>Chitinophagales</taxon>
        <taxon>Chitinophagaceae</taxon>
        <taxon>Niabella</taxon>
    </lineage>
</organism>
<feature type="active site" description="Charge relay system" evidence="5">
    <location>
        <position position="292"/>
    </location>
</feature>
<dbReference type="PROSITE" id="PS00138">
    <property type="entry name" value="SUBTILASE_SER"/>
    <property type="match status" value="1"/>
</dbReference>
<feature type="active site" description="Charge relay system" evidence="5">
    <location>
        <position position="462"/>
    </location>
</feature>
<dbReference type="Proteomes" id="UP000003586">
    <property type="component" value="Chromosome"/>
</dbReference>
<dbReference type="PROSITE" id="PS51892">
    <property type="entry name" value="SUBTILASE"/>
    <property type="match status" value="1"/>
</dbReference>
<evidence type="ECO:0000256" key="2">
    <source>
        <dbReference type="ARBA" id="ARBA00022670"/>
    </source>
</evidence>
<dbReference type="InterPro" id="IPR023828">
    <property type="entry name" value="Peptidase_S8_Ser-AS"/>
</dbReference>
<dbReference type="AlphaFoldDB" id="W0EXH9"/>
<evidence type="ECO:0000256" key="6">
    <source>
        <dbReference type="RuleBase" id="RU003355"/>
    </source>
</evidence>
<name>W0EXH9_9BACT</name>
<dbReference type="KEGG" id="nso:NIASO_01750"/>
<dbReference type="GO" id="GO:0004252">
    <property type="term" value="F:serine-type endopeptidase activity"/>
    <property type="evidence" value="ECO:0007669"/>
    <property type="project" value="UniProtKB-UniRule"/>
</dbReference>
<feature type="active site" description="Charge relay system" evidence="5">
    <location>
        <position position="71"/>
    </location>
</feature>
<feature type="chain" id="PRO_5004788996" evidence="8">
    <location>
        <begin position="26"/>
        <end position="559"/>
    </location>
</feature>
<keyword evidence="11" id="KW-1185">Reference proteome</keyword>
<dbReference type="PROSITE" id="PS00136">
    <property type="entry name" value="SUBTILASE_ASP"/>
    <property type="match status" value="1"/>
</dbReference>
<evidence type="ECO:0000256" key="8">
    <source>
        <dbReference type="SAM" id="SignalP"/>
    </source>
</evidence>
<evidence type="ECO:0000256" key="5">
    <source>
        <dbReference type="PROSITE-ProRule" id="PRU01240"/>
    </source>
</evidence>
<dbReference type="PANTHER" id="PTHR43399">
    <property type="entry name" value="SUBTILISIN-RELATED"/>
    <property type="match status" value="1"/>
</dbReference>
<dbReference type="InterPro" id="IPR051048">
    <property type="entry name" value="Peptidase_S8/S53_subtilisin"/>
</dbReference>
<dbReference type="GO" id="GO:0006508">
    <property type="term" value="P:proteolysis"/>
    <property type="evidence" value="ECO:0007669"/>
    <property type="project" value="UniProtKB-KW"/>
</dbReference>
<keyword evidence="3 5" id="KW-0378">Hydrolase</keyword>
<dbReference type="OrthoDB" id="9798386at2"/>
<evidence type="ECO:0000256" key="1">
    <source>
        <dbReference type="ARBA" id="ARBA00011073"/>
    </source>
</evidence>
<feature type="domain" description="Peptidase S8/S53" evidence="9">
    <location>
        <begin position="65"/>
        <end position="495"/>
    </location>
</feature>
<protein>
    <submittedName>
        <fullName evidence="10">Peptidase S8</fullName>
    </submittedName>
</protein>
<evidence type="ECO:0000313" key="10">
    <source>
        <dbReference type="EMBL" id="AHF14253.1"/>
    </source>
</evidence>
<keyword evidence="2 5" id="KW-0645">Protease</keyword>
<dbReference type="InterPro" id="IPR036852">
    <property type="entry name" value="Peptidase_S8/S53_dom_sf"/>
</dbReference>
<dbReference type="PANTHER" id="PTHR43399:SF4">
    <property type="entry name" value="CELL WALL-ASSOCIATED PROTEASE"/>
    <property type="match status" value="1"/>
</dbReference>
<proteinExistence type="inferred from homology"/>
<dbReference type="PROSITE" id="PS00137">
    <property type="entry name" value="SUBTILASE_HIS"/>
    <property type="match status" value="1"/>
</dbReference>
<dbReference type="STRING" id="929713.NIASO_01750"/>
<feature type="region of interest" description="Disordered" evidence="7">
    <location>
        <begin position="538"/>
        <end position="559"/>
    </location>
</feature>
<dbReference type="InterPro" id="IPR023827">
    <property type="entry name" value="Peptidase_S8_Asp-AS"/>
</dbReference>
<dbReference type="InterPro" id="IPR022398">
    <property type="entry name" value="Peptidase_S8_His-AS"/>
</dbReference>